<gene>
    <name evidence="1" type="ORF">FIE12Z_6918</name>
</gene>
<accession>A0A395MN90</accession>
<comment type="caution">
    <text evidence="1">The sequence shown here is derived from an EMBL/GenBank/DDBJ whole genome shotgun (WGS) entry which is preliminary data.</text>
</comment>
<dbReference type="EMBL" id="PXXK01000193">
    <property type="protein sequence ID" value="RFN48863.1"/>
    <property type="molecule type" value="Genomic_DNA"/>
</dbReference>
<name>A0A395MN90_9HYPO</name>
<reference evidence="1 2" key="1">
    <citation type="journal article" date="2018" name="PLoS Pathog.">
        <title>Evolution of structural diversity of trichothecenes, a family of toxins produced by plant pathogenic and entomopathogenic fungi.</title>
        <authorList>
            <person name="Proctor R.H."/>
            <person name="McCormick S.P."/>
            <person name="Kim H.S."/>
            <person name="Cardoza R.E."/>
            <person name="Stanley A.M."/>
            <person name="Lindo L."/>
            <person name="Kelly A."/>
            <person name="Brown D.W."/>
            <person name="Lee T."/>
            <person name="Vaughan M.M."/>
            <person name="Alexander N.J."/>
            <person name="Busman M."/>
            <person name="Gutierrez S."/>
        </authorList>
    </citation>
    <scope>NUCLEOTIDE SEQUENCE [LARGE SCALE GENOMIC DNA]</scope>
    <source>
        <strain evidence="1 2">NRRL 13405</strain>
    </source>
</reference>
<evidence type="ECO:0000313" key="2">
    <source>
        <dbReference type="Proteomes" id="UP000265631"/>
    </source>
</evidence>
<organism evidence="1 2">
    <name type="scientific">Fusarium flagelliforme</name>
    <dbReference type="NCBI Taxonomy" id="2675880"/>
    <lineage>
        <taxon>Eukaryota</taxon>
        <taxon>Fungi</taxon>
        <taxon>Dikarya</taxon>
        <taxon>Ascomycota</taxon>
        <taxon>Pezizomycotina</taxon>
        <taxon>Sordariomycetes</taxon>
        <taxon>Hypocreomycetidae</taxon>
        <taxon>Hypocreales</taxon>
        <taxon>Nectriaceae</taxon>
        <taxon>Fusarium</taxon>
        <taxon>Fusarium incarnatum-equiseti species complex</taxon>
    </lineage>
</organism>
<keyword evidence="2" id="KW-1185">Reference proteome</keyword>
<dbReference type="Proteomes" id="UP000265631">
    <property type="component" value="Unassembled WGS sequence"/>
</dbReference>
<sequence>MLVTSTLLTLHVTNLHWSPSQPNIKEMAVLQFSAKTQKSLILISLTDVLLHRIRYGLFAENWSPAVNPTGKRFFNAINAAMIFLFSLLGLAAGSSAAIDCYDPSVRLVAALNFPYRLPDHRRFVERDPYTIKVESQHIPTDEGCPLVNNQTCLNQDLSAILQIIRTLDPSESCFEVNGTAYFAASEG</sequence>
<evidence type="ECO:0000313" key="1">
    <source>
        <dbReference type="EMBL" id="RFN48863.1"/>
    </source>
</evidence>
<dbReference type="AlphaFoldDB" id="A0A395MN90"/>
<proteinExistence type="predicted"/>
<protein>
    <submittedName>
        <fullName evidence="1">Uncharacterized protein</fullName>
    </submittedName>
</protein>